<proteinExistence type="predicted"/>
<keyword evidence="2" id="KW-1185">Reference proteome</keyword>
<reference evidence="1 2" key="1">
    <citation type="submission" date="2019-05" db="EMBL/GenBank/DDBJ databases">
        <title>Another draft genome of Portunus trituberculatus and its Hox gene families provides insights of decapod evolution.</title>
        <authorList>
            <person name="Jeong J.-H."/>
            <person name="Song I."/>
            <person name="Kim S."/>
            <person name="Choi T."/>
            <person name="Kim D."/>
            <person name="Ryu S."/>
            <person name="Kim W."/>
        </authorList>
    </citation>
    <scope>NUCLEOTIDE SEQUENCE [LARGE SCALE GENOMIC DNA]</scope>
    <source>
        <tissue evidence="1">Muscle</tissue>
    </source>
</reference>
<accession>A0A5B7EYN4</accession>
<dbReference type="EMBL" id="VSRR010003988">
    <property type="protein sequence ID" value="MPC38138.1"/>
    <property type="molecule type" value="Genomic_DNA"/>
</dbReference>
<organism evidence="1 2">
    <name type="scientific">Portunus trituberculatus</name>
    <name type="common">Swimming crab</name>
    <name type="synonym">Neptunus trituberculatus</name>
    <dbReference type="NCBI Taxonomy" id="210409"/>
    <lineage>
        <taxon>Eukaryota</taxon>
        <taxon>Metazoa</taxon>
        <taxon>Ecdysozoa</taxon>
        <taxon>Arthropoda</taxon>
        <taxon>Crustacea</taxon>
        <taxon>Multicrustacea</taxon>
        <taxon>Malacostraca</taxon>
        <taxon>Eumalacostraca</taxon>
        <taxon>Eucarida</taxon>
        <taxon>Decapoda</taxon>
        <taxon>Pleocyemata</taxon>
        <taxon>Brachyura</taxon>
        <taxon>Eubrachyura</taxon>
        <taxon>Portunoidea</taxon>
        <taxon>Portunidae</taxon>
        <taxon>Portuninae</taxon>
        <taxon>Portunus</taxon>
    </lineage>
</organism>
<sequence length="164" mass="18657">MMMMKETRYWGEPFHHVRLHARPLGASRVTLPPSCAAFEAHLPTPVLGRTFHPVRVYPTPLGARRVALPPHCDAIEVHLPTQVLRRTLSPRKSPPQTLECEESDATTSLRLTRVTMSNHPPHTTPQTLSVSPFHPVKDHWYFQWLVHGAQRALVLRELFSTVSL</sequence>
<dbReference type="Proteomes" id="UP000324222">
    <property type="component" value="Unassembled WGS sequence"/>
</dbReference>
<protein>
    <submittedName>
        <fullName evidence="1">Uncharacterized protein</fullName>
    </submittedName>
</protein>
<dbReference type="AlphaFoldDB" id="A0A5B7EYN4"/>
<gene>
    <name evidence="1" type="ORF">E2C01_031642</name>
</gene>
<evidence type="ECO:0000313" key="1">
    <source>
        <dbReference type="EMBL" id="MPC38138.1"/>
    </source>
</evidence>
<comment type="caution">
    <text evidence="1">The sequence shown here is derived from an EMBL/GenBank/DDBJ whole genome shotgun (WGS) entry which is preliminary data.</text>
</comment>
<evidence type="ECO:0000313" key="2">
    <source>
        <dbReference type="Proteomes" id="UP000324222"/>
    </source>
</evidence>
<name>A0A5B7EYN4_PORTR</name>